<comment type="catalytic activity">
    <reaction evidence="7">
        <text>N-acetyl-D-glucosamine 6-phosphate + H2O = D-glucosamine 6-phosphate + acetate</text>
        <dbReference type="Rhea" id="RHEA:22936"/>
        <dbReference type="ChEBI" id="CHEBI:15377"/>
        <dbReference type="ChEBI" id="CHEBI:30089"/>
        <dbReference type="ChEBI" id="CHEBI:57513"/>
        <dbReference type="ChEBI" id="CHEBI:58725"/>
        <dbReference type="EC" id="3.5.1.25"/>
    </reaction>
</comment>
<evidence type="ECO:0000313" key="12">
    <source>
        <dbReference type="EMBL" id="KAF2097907.1"/>
    </source>
</evidence>
<dbReference type="InterPro" id="IPR032466">
    <property type="entry name" value="Metal_Hydrolase"/>
</dbReference>
<evidence type="ECO:0000256" key="3">
    <source>
        <dbReference type="ARBA" id="ARBA00018029"/>
    </source>
</evidence>
<dbReference type="GO" id="GO:0006046">
    <property type="term" value="P:N-acetylglucosamine catabolic process"/>
    <property type="evidence" value="ECO:0007669"/>
    <property type="project" value="TreeGrafter"/>
</dbReference>
<keyword evidence="6" id="KW-0119">Carbohydrate metabolism</keyword>
<evidence type="ECO:0000256" key="4">
    <source>
        <dbReference type="ARBA" id="ARBA00022723"/>
    </source>
</evidence>
<dbReference type="SUPFAM" id="SSF51338">
    <property type="entry name" value="Composite domain of metallo-dependent hydrolases"/>
    <property type="match status" value="1"/>
</dbReference>
<dbReference type="SUPFAM" id="SSF51556">
    <property type="entry name" value="Metallo-dependent hydrolases"/>
    <property type="match status" value="1"/>
</dbReference>
<name>A0A9P4IG75_9PEZI</name>
<dbReference type="Proteomes" id="UP000799772">
    <property type="component" value="Unassembled WGS sequence"/>
</dbReference>
<feature type="binding site" evidence="10">
    <location>
        <position position="233"/>
    </location>
    <ligand>
        <name>Zn(2+)</name>
        <dbReference type="ChEBI" id="CHEBI:29105"/>
    </ligand>
</feature>
<evidence type="ECO:0000256" key="7">
    <source>
        <dbReference type="ARBA" id="ARBA00047647"/>
    </source>
</evidence>
<dbReference type="OrthoDB" id="10264777at2759"/>
<feature type="binding site" evidence="9">
    <location>
        <position position="295"/>
    </location>
    <ligand>
        <name>substrate</name>
    </ligand>
</feature>
<dbReference type="Pfam" id="PF01979">
    <property type="entry name" value="Amidohydro_1"/>
    <property type="match status" value="1"/>
</dbReference>
<evidence type="ECO:0000256" key="8">
    <source>
        <dbReference type="PIRSR" id="PIRSR038994-1"/>
    </source>
</evidence>
<dbReference type="PANTHER" id="PTHR11113">
    <property type="entry name" value="N-ACETYLGLUCOSAMINE-6-PHOSPHATE DEACETYLASE"/>
    <property type="match status" value="1"/>
</dbReference>
<feature type="binding site" evidence="9">
    <location>
        <begin position="257"/>
        <end position="258"/>
    </location>
    <ligand>
        <name>substrate</name>
    </ligand>
</feature>
<feature type="binding site" evidence="10">
    <location>
        <position position="160"/>
    </location>
    <ligand>
        <name>Zn(2+)</name>
        <dbReference type="ChEBI" id="CHEBI:29105"/>
    </ligand>
</feature>
<evidence type="ECO:0000256" key="9">
    <source>
        <dbReference type="PIRSR" id="PIRSR038994-2"/>
    </source>
</evidence>
<dbReference type="NCBIfam" id="TIGR00221">
    <property type="entry name" value="nagA"/>
    <property type="match status" value="1"/>
</dbReference>
<keyword evidence="13" id="KW-1185">Reference proteome</keyword>
<evidence type="ECO:0000256" key="5">
    <source>
        <dbReference type="ARBA" id="ARBA00022801"/>
    </source>
</evidence>
<evidence type="ECO:0000256" key="2">
    <source>
        <dbReference type="ARBA" id="ARBA00011899"/>
    </source>
</evidence>
<accession>A0A9P4IG75</accession>
<comment type="caution">
    <text evidence="12">The sequence shown here is derived from an EMBL/GenBank/DDBJ whole genome shotgun (WGS) entry which is preliminary data.</text>
</comment>
<dbReference type="CDD" id="cd00854">
    <property type="entry name" value="NagA"/>
    <property type="match status" value="1"/>
</dbReference>
<feature type="binding site" evidence="9">
    <location>
        <position position="171"/>
    </location>
    <ligand>
        <name>substrate</name>
    </ligand>
</feature>
<dbReference type="EMBL" id="ML978127">
    <property type="protein sequence ID" value="KAF2097907.1"/>
    <property type="molecule type" value="Genomic_DNA"/>
</dbReference>
<dbReference type="InterPro" id="IPR003764">
    <property type="entry name" value="GlcNAc_6-P_deAcase"/>
</dbReference>
<keyword evidence="5" id="KW-0378">Hydrolase</keyword>
<dbReference type="InterPro" id="IPR011059">
    <property type="entry name" value="Metal-dep_hydrolase_composite"/>
</dbReference>
<dbReference type="GO" id="GO:0046872">
    <property type="term" value="F:metal ion binding"/>
    <property type="evidence" value="ECO:0007669"/>
    <property type="project" value="UniProtKB-KW"/>
</dbReference>
<sequence>MPSAIRDLYSTPNHSPPRSGITKFTNCRVLRGNELVQDDLWISSRTGKVLDGQKIFFEYGTSADRVIDLGGRIISPGLIDVQLNGGFGFDFSVVPDDISAYAKGLQRLNKSLIETGVTSYLPTLTSQRSEVYHKVLPFLRPSSHDRDALSGAESLGAHCEGPFLSPTKNGIHKESVLRVPSNGFLDLEDCYGADNLKSSSTPIKLVTLAPEQAGALDAIKELRRRGIIVSIGHSEATFEEATKAIDAGADMITHLFNAMRPLHHRNPGIFGVLGTNSARSRSKKPFFGIIADGIHLHTTAVTIAWAAHPSGCILVTDATSPAGLPDGVYDWTNGERIRKTGPLLTLEGTDGKIAGSSITLIGCVNNFLNWTGTSVPHALGTVTSTPAKMLGLEQAKGNLIPGADADLVVLDEVVDEEGKKTLKVEQVWKFGMLVHDTNVDGGAEEE</sequence>
<evidence type="ECO:0000256" key="1">
    <source>
        <dbReference type="ARBA" id="ARBA00010716"/>
    </source>
</evidence>
<feature type="domain" description="Amidohydrolase-related" evidence="11">
    <location>
        <begin position="73"/>
        <end position="415"/>
    </location>
</feature>
<organism evidence="12 13">
    <name type="scientific">Rhizodiscina lignyota</name>
    <dbReference type="NCBI Taxonomy" id="1504668"/>
    <lineage>
        <taxon>Eukaryota</taxon>
        <taxon>Fungi</taxon>
        <taxon>Dikarya</taxon>
        <taxon>Ascomycota</taxon>
        <taxon>Pezizomycotina</taxon>
        <taxon>Dothideomycetes</taxon>
        <taxon>Pleosporomycetidae</taxon>
        <taxon>Aulographales</taxon>
        <taxon>Rhizodiscinaceae</taxon>
        <taxon>Rhizodiscina</taxon>
    </lineage>
</organism>
<protein>
    <recommendedName>
        <fullName evidence="3">N-acetylglucosamine-6-phosphate deacetylase</fullName>
        <ecNumber evidence="2">3.5.1.25</ecNumber>
    </recommendedName>
</protein>
<dbReference type="AlphaFoldDB" id="A0A9P4IG75"/>
<dbReference type="Gene3D" id="3.20.20.140">
    <property type="entry name" value="Metal-dependent hydrolases"/>
    <property type="match status" value="1"/>
</dbReference>
<comment type="cofactor">
    <cofactor evidence="10">
        <name>a divalent metal cation</name>
        <dbReference type="ChEBI" id="CHEBI:60240"/>
    </cofactor>
    <text evidence="10">Binds 1 divalent metal cation per subunit.</text>
</comment>
<gene>
    <name evidence="12" type="ORF">NA57DRAFT_40633</name>
</gene>
<dbReference type="FunFam" id="3.20.20.140:FF:000065">
    <property type="entry name" value="N-acetylglucosamine-6-phosphate deacetylase"/>
    <property type="match status" value="1"/>
</dbReference>
<evidence type="ECO:0000259" key="11">
    <source>
        <dbReference type="Pfam" id="PF01979"/>
    </source>
</evidence>
<proteinExistence type="inferred from homology"/>
<dbReference type="PIRSF" id="PIRSF038994">
    <property type="entry name" value="NagA"/>
    <property type="match status" value="1"/>
</dbReference>
<dbReference type="InterPro" id="IPR006680">
    <property type="entry name" value="Amidohydro-rel"/>
</dbReference>
<dbReference type="EC" id="3.5.1.25" evidence="2"/>
<comment type="similarity">
    <text evidence="1">Belongs to the metallo-dependent hydrolases superfamily. NagA family.</text>
</comment>
<feature type="binding site" evidence="10">
    <location>
        <position position="254"/>
    </location>
    <ligand>
        <name>Zn(2+)</name>
        <dbReference type="ChEBI" id="CHEBI:29105"/>
    </ligand>
</feature>
<reference evidence="12" key="1">
    <citation type="journal article" date="2020" name="Stud. Mycol.">
        <title>101 Dothideomycetes genomes: a test case for predicting lifestyles and emergence of pathogens.</title>
        <authorList>
            <person name="Haridas S."/>
            <person name="Albert R."/>
            <person name="Binder M."/>
            <person name="Bloem J."/>
            <person name="Labutti K."/>
            <person name="Salamov A."/>
            <person name="Andreopoulos B."/>
            <person name="Baker S."/>
            <person name="Barry K."/>
            <person name="Bills G."/>
            <person name="Bluhm B."/>
            <person name="Cannon C."/>
            <person name="Castanera R."/>
            <person name="Culley D."/>
            <person name="Daum C."/>
            <person name="Ezra D."/>
            <person name="Gonzalez J."/>
            <person name="Henrissat B."/>
            <person name="Kuo A."/>
            <person name="Liang C."/>
            <person name="Lipzen A."/>
            <person name="Lutzoni F."/>
            <person name="Magnuson J."/>
            <person name="Mondo S."/>
            <person name="Nolan M."/>
            <person name="Ohm R."/>
            <person name="Pangilinan J."/>
            <person name="Park H.-J."/>
            <person name="Ramirez L."/>
            <person name="Alfaro M."/>
            <person name="Sun H."/>
            <person name="Tritt A."/>
            <person name="Yoshinaga Y."/>
            <person name="Zwiers L.-H."/>
            <person name="Turgeon B."/>
            <person name="Goodwin S."/>
            <person name="Spatafora J."/>
            <person name="Crous P."/>
            <person name="Grigoriev I."/>
        </authorList>
    </citation>
    <scope>NUCLEOTIDE SEQUENCE</scope>
    <source>
        <strain evidence="12">CBS 133067</strain>
    </source>
</reference>
<evidence type="ECO:0000256" key="10">
    <source>
        <dbReference type="PIRSR" id="PIRSR038994-3"/>
    </source>
</evidence>
<keyword evidence="4 10" id="KW-0479">Metal-binding</keyword>
<evidence type="ECO:0000313" key="13">
    <source>
        <dbReference type="Proteomes" id="UP000799772"/>
    </source>
</evidence>
<dbReference type="PANTHER" id="PTHR11113:SF14">
    <property type="entry name" value="N-ACETYLGLUCOSAMINE-6-PHOSPHATE DEACETYLASE"/>
    <property type="match status" value="1"/>
</dbReference>
<dbReference type="GO" id="GO:0008448">
    <property type="term" value="F:N-acetylglucosamine-6-phosphate deacetylase activity"/>
    <property type="evidence" value="ECO:0007669"/>
    <property type="project" value="UniProtKB-EC"/>
</dbReference>
<evidence type="ECO:0000256" key="6">
    <source>
        <dbReference type="ARBA" id="ARBA00023277"/>
    </source>
</evidence>
<feature type="binding site" evidence="9">
    <location>
        <position position="265"/>
    </location>
    <ligand>
        <name>substrate</name>
    </ligand>
</feature>
<feature type="active site" description="Proton donor/acceptor" evidence="8">
    <location>
        <position position="317"/>
    </location>
</feature>
<feature type="binding site" evidence="9">
    <location>
        <begin position="353"/>
        <end position="355"/>
    </location>
    <ligand>
        <name>substrate</name>
    </ligand>
</feature>